<dbReference type="InterPro" id="IPR004360">
    <property type="entry name" value="Glyas_Fos-R_dOase_dom"/>
</dbReference>
<reference evidence="3" key="1">
    <citation type="journal article" date="2019" name="Int. J. Syst. Evol. Microbiol.">
        <title>The Global Catalogue of Microorganisms (GCM) 10K type strain sequencing project: providing services to taxonomists for standard genome sequencing and annotation.</title>
        <authorList>
            <consortium name="The Broad Institute Genomics Platform"/>
            <consortium name="The Broad Institute Genome Sequencing Center for Infectious Disease"/>
            <person name="Wu L."/>
            <person name="Ma J."/>
        </authorList>
    </citation>
    <scope>NUCLEOTIDE SEQUENCE [LARGE SCALE GENOMIC DNA]</scope>
    <source>
        <strain evidence="3">JCM 11896</strain>
    </source>
</reference>
<organism evidence="2 3">
    <name type="scientific">Pseudonocardia kongjuensis</name>
    <dbReference type="NCBI Taxonomy" id="102227"/>
    <lineage>
        <taxon>Bacteria</taxon>
        <taxon>Bacillati</taxon>
        <taxon>Actinomycetota</taxon>
        <taxon>Actinomycetes</taxon>
        <taxon>Pseudonocardiales</taxon>
        <taxon>Pseudonocardiaceae</taxon>
        <taxon>Pseudonocardia</taxon>
    </lineage>
</organism>
<evidence type="ECO:0000259" key="1">
    <source>
        <dbReference type="PROSITE" id="PS51819"/>
    </source>
</evidence>
<evidence type="ECO:0000313" key="2">
    <source>
        <dbReference type="EMBL" id="GAA1391677.1"/>
    </source>
</evidence>
<protein>
    <submittedName>
        <fullName evidence="2">VOC family protein</fullName>
    </submittedName>
</protein>
<dbReference type="CDD" id="cd08351">
    <property type="entry name" value="ChaP_like"/>
    <property type="match status" value="1"/>
</dbReference>
<sequence length="129" mass="13717">MVCMADLNHTIVHSRDKRAGAAYLAGILGLAEPQPFGPFQVVETANGVSLDYLDAAAGAEIASQHYAFLLSDAAFDSAFARIRERGGAYWADPGRSRPGKVNTDDGGRGVYFEDPSGHLMEILTVPYGG</sequence>
<dbReference type="PROSITE" id="PS51819">
    <property type="entry name" value="VOC"/>
    <property type="match status" value="1"/>
</dbReference>
<evidence type="ECO:0000313" key="3">
    <source>
        <dbReference type="Proteomes" id="UP001501414"/>
    </source>
</evidence>
<dbReference type="EMBL" id="BAAAJK010000014">
    <property type="protein sequence ID" value="GAA1391677.1"/>
    <property type="molecule type" value="Genomic_DNA"/>
</dbReference>
<keyword evidence="3" id="KW-1185">Reference proteome</keyword>
<feature type="domain" description="VOC" evidence="1">
    <location>
        <begin position="6"/>
        <end position="125"/>
    </location>
</feature>
<comment type="caution">
    <text evidence="2">The sequence shown here is derived from an EMBL/GenBank/DDBJ whole genome shotgun (WGS) entry which is preliminary data.</text>
</comment>
<dbReference type="Pfam" id="PF00903">
    <property type="entry name" value="Glyoxalase"/>
    <property type="match status" value="1"/>
</dbReference>
<accession>A0ABP4ILZ1</accession>
<dbReference type="Proteomes" id="UP001501414">
    <property type="component" value="Unassembled WGS sequence"/>
</dbReference>
<name>A0ABP4ILZ1_9PSEU</name>
<dbReference type="SUPFAM" id="SSF54593">
    <property type="entry name" value="Glyoxalase/Bleomycin resistance protein/Dihydroxybiphenyl dioxygenase"/>
    <property type="match status" value="1"/>
</dbReference>
<dbReference type="InterPro" id="IPR037523">
    <property type="entry name" value="VOC_core"/>
</dbReference>
<dbReference type="InterPro" id="IPR029068">
    <property type="entry name" value="Glyas_Bleomycin-R_OHBP_Dase"/>
</dbReference>
<dbReference type="Gene3D" id="3.10.180.10">
    <property type="entry name" value="2,3-Dihydroxybiphenyl 1,2-Dioxygenase, domain 1"/>
    <property type="match status" value="1"/>
</dbReference>
<gene>
    <name evidence="2" type="ORF">GCM10009613_34630</name>
</gene>
<proteinExistence type="predicted"/>